<evidence type="ECO:0000313" key="1">
    <source>
        <dbReference type="EMBL" id="MED5017918.1"/>
    </source>
</evidence>
<keyword evidence="2" id="KW-1185">Reference proteome</keyword>
<protein>
    <submittedName>
        <fullName evidence="1">Uncharacterized protein</fullName>
    </submittedName>
</protein>
<reference evidence="1 2" key="1">
    <citation type="submission" date="2023-03" db="EMBL/GenBank/DDBJ databases">
        <title>Bacillus Genome Sequencing.</title>
        <authorList>
            <person name="Dunlap C."/>
        </authorList>
    </citation>
    <scope>NUCLEOTIDE SEQUENCE [LARGE SCALE GENOMIC DNA]</scope>
    <source>
        <strain evidence="1 2">NRS-52</strain>
    </source>
</reference>
<dbReference type="EMBL" id="JARTLD010000028">
    <property type="protein sequence ID" value="MED5017918.1"/>
    <property type="molecule type" value="Genomic_DNA"/>
</dbReference>
<gene>
    <name evidence="1" type="ORF">P9847_11450</name>
</gene>
<accession>A0ABU6PSS1</accession>
<comment type="caution">
    <text evidence="1">The sequence shown here is derived from an EMBL/GenBank/DDBJ whole genome shotgun (WGS) entry which is preliminary data.</text>
</comment>
<evidence type="ECO:0000313" key="2">
    <source>
        <dbReference type="Proteomes" id="UP001343257"/>
    </source>
</evidence>
<organism evidence="1 2">
    <name type="scientific">Paenibacillus chibensis</name>
    <dbReference type="NCBI Taxonomy" id="59846"/>
    <lineage>
        <taxon>Bacteria</taxon>
        <taxon>Bacillati</taxon>
        <taxon>Bacillota</taxon>
        <taxon>Bacilli</taxon>
        <taxon>Bacillales</taxon>
        <taxon>Paenibacillaceae</taxon>
        <taxon>Paenibacillus</taxon>
    </lineage>
</organism>
<dbReference type="Proteomes" id="UP001343257">
    <property type="component" value="Unassembled WGS sequence"/>
</dbReference>
<sequence>MNGTAQWDQMLAAIRDMAELLAKYRDELLKQGFERQEVIRLVIEYQKQIMGSNDTE</sequence>
<dbReference type="RefSeq" id="WP_328277899.1">
    <property type="nucleotide sequence ID" value="NZ_JARTLD010000028.1"/>
</dbReference>
<name>A0ABU6PSS1_9BACL</name>
<proteinExistence type="predicted"/>